<feature type="transmembrane region" description="Helical" evidence="2">
    <location>
        <begin position="175"/>
        <end position="196"/>
    </location>
</feature>
<keyword evidence="4" id="KW-1185">Reference proteome</keyword>
<reference evidence="3 4" key="1">
    <citation type="submission" date="2024-01" db="EMBL/GenBank/DDBJ databases">
        <authorList>
            <person name="Allen C."/>
            <person name="Tagirdzhanova G."/>
        </authorList>
    </citation>
    <scope>NUCLEOTIDE SEQUENCE [LARGE SCALE GENOMIC DNA]</scope>
    <source>
        <strain evidence="3 4">CBS 573.63</strain>
    </source>
</reference>
<evidence type="ECO:0000256" key="2">
    <source>
        <dbReference type="SAM" id="Phobius"/>
    </source>
</evidence>
<organism evidence="3 4">
    <name type="scientific">Sporothrix epigloea</name>
    <dbReference type="NCBI Taxonomy" id="1892477"/>
    <lineage>
        <taxon>Eukaryota</taxon>
        <taxon>Fungi</taxon>
        <taxon>Dikarya</taxon>
        <taxon>Ascomycota</taxon>
        <taxon>Pezizomycotina</taxon>
        <taxon>Sordariomycetes</taxon>
        <taxon>Sordariomycetidae</taxon>
        <taxon>Ophiostomatales</taxon>
        <taxon>Ophiostomataceae</taxon>
        <taxon>Sporothrix</taxon>
    </lineage>
</organism>
<keyword evidence="2" id="KW-0812">Transmembrane</keyword>
<name>A0ABP0DRQ8_9PEZI</name>
<protein>
    <recommendedName>
        <fullName evidence="5">Transmembrane protein</fullName>
    </recommendedName>
</protein>
<evidence type="ECO:0000256" key="1">
    <source>
        <dbReference type="SAM" id="MobiDB-lite"/>
    </source>
</evidence>
<feature type="transmembrane region" description="Helical" evidence="2">
    <location>
        <begin position="139"/>
        <end position="163"/>
    </location>
</feature>
<gene>
    <name evidence="3" type="ORF">SEPCBS57363_004003</name>
</gene>
<feature type="region of interest" description="Disordered" evidence="1">
    <location>
        <begin position="248"/>
        <end position="269"/>
    </location>
</feature>
<keyword evidence="2" id="KW-1133">Transmembrane helix</keyword>
<evidence type="ECO:0000313" key="3">
    <source>
        <dbReference type="EMBL" id="CAK7270236.1"/>
    </source>
</evidence>
<accession>A0ABP0DRQ8</accession>
<feature type="transmembrane region" description="Helical" evidence="2">
    <location>
        <begin position="98"/>
        <end position="118"/>
    </location>
</feature>
<feature type="transmembrane region" description="Helical" evidence="2">
    <location>
        <begin position="59"/>
        <end position="86"/>
    </location>
</feature>
<comment type="caution">
    <text evidence="3">The sequence shown here is derived from an EMBL/GenBank/DDBJ whole genome shotgun (WGS) entry which is preliminary data.</text>
</comment>
<dbReference type="EMBL" id="CAWUOM010000069">
    <property type="protein sequence ID" value="CAK7270236.1"/>
    <property type="molecule type" value="Genomic_DNA"/>
</dbReference>
<feature type="compositionally biased region" description="Low complexity" evidence="1">
    <location>
        <begin position="248"/>
        <end position="257"/>
    </location>
</feature>
<proteinExistence type="predicted"/>
<evidence type="ECO:0008006" key="5">
    <source>
        <dbReference type="Google" id="ProtNLM"/>
    </source>
</evidence>
<sequence>MAKNDDDDDTEPWHNVLRDRFKKWPWGSSKSKEAEKASSSATSAGGLYVAPSWLPLAKIVMAVFGLNLLFLLIGLIIAGLVLGGTITIEAKAIGLTESLVLISSIFGLAYMVIHMLAARRPDPVEGLTSKKRTSRHTRIIMLGRITAGLWIVSLLAVAITLASLPASSQASRSPLQAGLAACIMGCLDMAVVLLVVERTTQPFVLPWLTPPVPEAQTLAAKALIDEILGDGVSGHPYAGSVVASATEADTTAVATDSRTSSEGGDPDLIPKRNLRVAIQDVPDGRDDPNLSTSTLAAPPYLGSEMFGQPSASTLVERHELWSRVDEGNNTKASSLNLLPHPSSFLPQTQQHQPIQPVPPAPPQHMYGMPAGATFVQPMPSPFQYYPSQPTYLSPMHMHMQTAPYPPTPPSVPAVAVPARPPLYRAAGSVPPPSSYTPALSGTPSNIPSNFAAAVAGVVGGGPRPQHDEGSANSYAAYVNSIAGASSNGMRSDGERSTPIVGPMGARPPPPPVKGKRLFDKAVEGLKASEKRNEPIWDDYSTCHIPGSYVEM</sequence>
<dbReference type="Proteomes" id="UP001642501">
    <property type="component" value="Unassembled WGS sequence"/>
</dbReference>
<evidence type="ECO:0000313" key="4">
    <source>
        <dbReference type="Proteomes" id="UP001642501"/>
    </source>
</evidence>
<keyword evidence="2" id="KW-0472">Membrane</keyword>
<feature type="region of interest" description="Disordered" evidence="1">
    <location>
        <begin position="484"/>
        <end position="514"/>
    </location>
</feature>